<reference evidence="7 8" key="1">
    <citation type="submission" date="2024-10" db="EMBL/GenBank/DDBJ databases">
        <title>The Natural Products Discovery Center: Release of the First 8490 Sequenced Strains for Exploring Actinobacteria Biosynthetic Diversity.</title>
        <authorList>
            <person name="Kalkreuter E."/>
            <person name="Kautsar S.A."/>
            <person name="Yang D."/>
            <person name="Bader C.D."/>
            <person name="Teijaro C.N."/>
            <person name="Fluegel L."/>
            <person name="Davis C.M."/>
            <person name="Simpson J.R."/>
            <person name="Lauterbach L."/>
            <person name="Steele A.D."/>
            <person name="Gui C."/>
            <person name="Meng S."/>
            <person name="Li G."/>
            <person name="Viehrig K."/>
            <person name="Ye F."/>
            <person name="Su P."/>
            <person name="Kiefer A.F."/>
            <person name="Nichols A."/>
            <person name="Cepeda A.J."/>
            <person name="Yan W."/>
            <person name="Fan B."/>
            <person name="Jiang Y."/>
            <person name="Adhikari A."/>
            <person name="Zheng C.-J."/>
            <person name="Schuster L."/>
            <person name="Cowan T.M."/>
            <person name="Smanski M.J."/>
            <person name="Chevrette M.G."/>
            <person name="De Carvalho L.P.S."/>
            <person name="Shen B."/>
        </authorList>
    </citation>
    <scope>NUCLEOTIDE SEQUENCE [LARGE SCALE GENOMIC DNA]</scope>
    <source>
        <strain evidence="7 8">NPDC050545</strain>
    </source>
</reference>
<evidence type="ECO:0000256" key="3">
    <source>
        <dbReference type="ARBA" id="ARBA00022989"/>
    </source>
</evidence>
<feature type="transmembrane region" description="Helical" evidence="5">
    <location>
        <begin position="203"/>
        <end position="225"/>
    </location>
</feature>
<evidence type="ECO:0000313" key="8">
    <source>
        <dbReference type="Proteomes" id="UP001612741"/>
    </source>
</evidence>
<dbReference type="InterPro" id="IPR011701">
    <property type="entry name" value="MFS"/>
</dbReference>
<dbReference type="Proteomes" id="UP001612741">
    <property type="component" value="Unassembled WGS sequence"/>
</dbReference>
<feature type="transmembrane region" description="Helical" evidence="5">
    <location>
        <begin position="357"/>
        <end position="378"/>
    </location>
</feature>
<dbReference type="InterPro" id="IPR036259">
    <property type="entry name" value="MFS_trans_sf"/>
</dbReference>
<dbReference type="RefSeq" id="WP_397082572.1">
    <property type="nucleotide sequence ID" value="NZ_JBITGY010000004.1"/>
</dbReference>
<proteinExistence type="predicted"/>
<evidence type="ECO:0000259" key="6">
    <source>
        <dbReference type="PROSITE" id="PS50850"/>
    </source>
</evidence>
<dbReference type="PANTHER" id="PTHR23530:SF1">
    <property type="entry name" value="PERMEASE, MAJOR FACILITATOR SUPERFAMILY-RELATED"/>
    <property type="match status" value="1"/>
</dbReference>
<evidence type="ECO:0000256" key="1">
    <source>
        <dbReference type="ARBA" id="ARBA00004651"/>
    </source>
</evidence>
<evidence type="ECO:0000256" key="5">
    <source>
        <dbReference type="SAM" id="Phobius"/>
    </source>
</evidence>
<feature type="transmembrane region" description="Helical" evidence="5">
    <location>
        <begin position="398"/>
        <end position="419"/>
    </location>
</feature>
<keyword evidence="4 5" id="KW-0472">Membrane</keyword>
<dbReference type="PANTHER" id="PTHR23530">
    <property type="entry name" value="TRANSPORT PROTEIN-RELATED"/>
    <property type="match status" value="1"/>
</dbReference>
<keyword evidence="8" id="KW-1185">Reference proteome</keyword>
<organism evidence="7 8">
    <name type="scientific">Nonomuraea typhae</name>
    <dbReference type="NCBI Taxonomy" id="2603600"/>
    <lineage>
        <taxon>Bacteria</taxon>
        <taxon>Bacillati</taxon>
        <taxon>Actinomycetota</taxon>
        <taxon>Actinomycetes</taxon>
        <taxon>Streptosporangiales</taxon>
        <taxon>Streptosporangiaceae</taxon>
        <taxon>Nonomuraea</taxon>
    </lineage>
</organism>
<comment type="caution">
    <text evidence="7">The sequence shown here is derived from an EMBL/GenBank/DDBJ whole genome shotgun (WGS) entry which is preliminary data.</text>
</comment>
<keyword evidence="3 5" id="KW-1133">Transmembrane helix</keyword>
<feature type="domain" description="Major facilitator superfamily (MFS) profile" evidence="6">
    <location>
        <begin position="19"/>
        <end position="449"/>
    </location>
</feature>
<feature type="transmembrane region" description="Helical" evidence="5">
    <location>
        <begin position="262"/>
        <end position="284"/>
    </location>
</feature>
<feature type="transmembrane region" description="Helical" evidence="5">
    <location>
        <begin position="52"/>
        <end position="72"/>
    </location>
</feature>
<dbReference type="PROSITE" id="PS50850">
    <property type="entry name" value="MFS"/>
    <property type="match status" value="1"/>
</dbReference>
<gene>
    <name evidence="7" type="ORF">ACIBG2_18320</name>
</gene>
<dbReference type="Gene3D" id="1.20.1250.20">
    <property type="entry name" value="MFS general substrate transporter like domains"/>
    <property type="match status" value="1"/>
</dbReference>
<comment type="subcellular location">
    <subcellularLocation>
        <location evidence="1">Cell membrane</location>
        <topology evidence="1">Multi-pass membrane protein</topology>
    </subcellularLocation>
</comment>
<feature type="transmembrane region" description="Helical" evidence="5">
    <location>
        <begin position="296"/>
        <end position="319"/>
    </location>
</feature>
<evidence type="ECO:0000313" key="7">
    <source>
        <dbReference type="EMBL" id="MFI6499349.1"/>
    </source>
</evidence>
<feature type="transmembrane region" description="Helical" evidence="5">
    <location>
        <begin position="23"/>
        <end position="46"/>
    </location>
</feature>
<feature type="transmembrane region" description="Helical" evidence="5">
    <location>
        <begin position="331"/>
        <end position="351"/>
    </location>
</feature>
<feature type="transmembrane region" description="Helical" evidence="5">
    <location>
        <begin position="425"/>
        <end position="446"/>
    </location>
</feature>
<dbReference type="SUPFAM" id="SSF103473">
    <property type="entry name" value="MFS general substrate transporter"/>
    <property type="match status" value="1"/>
</dbReference>
<accession>A0ABW7YVL9</accession>
<name>A0ABW7YVL9_9ACTN</name>
<evidence type="ECO:0000256" key="2">
    <source>
        <dbReference type="ARBA" id="ARBA00022692"/>
    </source>
</evidence>
<dbReference type="InterPro" id="IPR053160">
    <property type="entry name" value="MFS_DHA3_Transporter"/>
</dbReference>
<protein>
    <submittedName>
        <fullName evidence="7">MFS transporter</fullName>
    </submittedName>
</protein>
<keyword evidence="2 5" id="KW-0812">Transmembrane</keyword>
<dbReference type="InterPro" id="IPR020846">
    <property type="entry name" value="MFS_dom"/>
</dbReference>
<feature type="transmembrane region" description="Helical" evidence="5">
    <location>
        <begin position="84"/>
        <end position="110"/>
    </location>
</feature>
<dbReference type="PROSITE" id="PS00216">
    <property type="entry name" value="SUGAR_TRANSPORT_1"/>
    <property type="match status" value="1"/>
</dbReference>
<dbReference type="Pfam" id="PF07690">
    <property type="entry name" value="MFS_1"/>
    <property type="match status" value="1"/>
</dbReference>
<evidence type="ECO:0000256" key="4">
    <source>
        <dbReference type="ARBA" id="ARBA00023136"/>
    </source>
</evidence>
<dbReference type="EMBL" id="JBITGY010000004">
    <property type="protein sequence ID" value="MFI6499349.1"/>
    <property type="molecule type" value="Genomic_DNA"/>
</dbReference>
<dbReference type="InterPro" id="IPR005829">
    <property type="entry name" value="Sugar_transporter_CS"/>
</dbReference>
<sequence>MSGGIGPAARGGRVSGASARRRYALVSFLTWLPAGLMIAPLVLLMLDRGLTLVQVGVVMTVYSLVIAALELPTGGLADVAGRRVVLAVAAGCTALALALLVVATSFWAFVAAGTVLGVSRALSSGPAEAWFVDTLHAAEGDDADLRPGLSRGHVMEDVALGVGVLAGGFAPVAFGTPGSGAALPAWMASPGSGTALPGWMAPLSVPALLGAVAALVWLVVVLVAMPEPPRPRVSLREALGGVPATVAAGVRLAARDGVLRRLVLVGAVIGVALTCVELLVPGHLAGVTGSAELGATAYAVVSAVGFAGGALGSGLAPALARRLGGSVRGAVAGLLVAGGALAGLALAAAVAGGGAGGVALAGLPYLVFFAGLGAHGVLRAELGHHRVTSAERATMASASSLAGSGGAALANLTLAPLAMALGVSAAWWLVAAVVLASALLLVRLPAGVPAGG</sequence>